<name>A0A0M3JAF3_ANISI</name>
<reference evidence="2 3" key="2">
    <citation type="submission" date="2018-11" db="EMBL/GenBank/DDBJ databases">
        <authorList>
            <consortium name="Pathogen Informatics"/>
        </authorList>
    </citation>
    <scope>NUCLEOTIDE SEQUENCE [LARGE SCALE GENOMIC DNA]</scope>
</reference>
<accession>A0A0M3JAF3</accession>
<keyword evidence="1" id="KW-0175">Coiled coil</keyword>
<proteinExistence type="predicted"/>
<evidence type="ECO:0000313" key="4">
    <source>
        <dbReference type="WBParaSite" id="ASIM_0000457301-mRNA-1"/>
    </source>
</evidence>
<dbReference type="Proteomes" id="UP000267096">
    <property type="component" value="Unassembled WGS sequence"/>
</dbReference>
<gene>
    <name evidence="2" type="ORF">ASIM_LOCUS4386</name>
</gene>
<keyword evidence="3" id="KW-1185">Reference proteome</keyword>
<evidence type="ECO:0000313" key="2">
    <source>
        <dbReference type="EMBL" id="VDK23746.1"/>
    </source>
</evidence>
<organism evidence="4">
    <name type="scientific">Anisakis simplex</name>
    <name type="common">Herring worm</name>
    <dbReference type="NCBI Taxonomy" id="6269"/>
    <lineage>
        <taxon>Eukaryota</taxon>
        <taxon>Metazoa</taxon>
        <taxon>Ecdysozoa</taxon>
        <taxon>Nematoda</taxon>
        <taxon>Chromadorea</taxon>
        <taxon>Rhabditida</taxon>
        <taxon>Spirurina</taxon>
        <taxon>Ascaridomorpha</taxon>
        <taxon>Ascaridoidea</taxon>
        <taxon>Anisakidae</taxon>
        <taxon>Anisakis</taxon>
        <taxon>Anisakis simplex complex</taxon>
    </lineage>
</organism>
<dbReference type="AlphaFoldDB" id="A0A0M3JAF3"/>
<sequence length="118" mass="13889">MDKYFQNEYRDSLGRMKQKTGDTYAVTTHETLYKSVEDRITDAQDEKRSAEAKLASAKQLLRSQEEALKLRDDERRQMKSKIVAFELETRGKEAQIRHLNVCSSFRSLYNMFKLSNEN</sequence>
<feature type="coiled-coil region" evidence="1">
    <location>
        <begin position="33"/>
        <end position="67"/>
    </location>
</feature>
<dbReference type="EMBL" id="UYRR01007591">
    <property type="protein sequence ID" value="VDK23746.1"/>
    <property type="molecule type" value="Genomic_DNA"/>
</dbReference>
<dbReference type="OrthoDB" id="3549872at2759"/>
<reference evidence="4" key="1">
    <citation type="submission" date="2017-02" db="UniProtKB">
        <authorList>
            <consortium name="WormBaseParasite"/>
        </authorList>
    </citation>
    <scope>IDENTIFICATION</scope>
</reference>
<evidence type="ECO:0000256" key="1">
    <source>
        <dbReference type="SAM" id="Coils"/>
    </source>
</evidence>
<dbReference type="WBParaSite" id="ASIM_0000457301-mRNA-1">
    <property type="protein sequence ID" value="ASIM_0000457301-mRNA-1"/>
    <property type="gene ID" value="ASIM_0000457301"/>
</dbReference>
<protein>
    <submittedName>
        <fullName evidence="4">DUF3523 domain-containing protein</fullName>
    </submittedName>
</protein>
<evidence type="ECO:0000313" key="3">
    <source>
        <dbReference type="Proteomes" id="UP000267096"/>
    </source>
</evidence>